<keyword evidence="2" id="KW-0808">Transferase</keyword>
<name>A0ABQ4T0Z0_9HYPH</name>
<dbReference type="EMBL" id="BPQR01000056">
    <property type="protein sequence ID" value="GJE07823.1"/>
    <property type="molecule type" value="Genomic_DNA"/>
</dbReference>
<reference evidence="5" key="2">
    <citation type="submission" date="2021-08" db="EMBL/GenBank/DDBJ databases">
        <authorList>
            <person name="Tani A."/>
            <person name="Ola A."/>
            <person name="Ogura Y."/>
            <person name="Katsura K."/>
            <person name="Hayashi T."/>
        </authorList>
    </citation>
    <scope>NUCLEOTIDE SEQUENCE</scope>
    <source>
        <strain evidence="5">LMG 23639</strain>
    </source>
</reference>
<proteinExistence type="inferred from homology"/>
<feature type="domain" description="4'-phosphopantetheinyl transferase" evidence="3">
    <location>
        <begin position="117"/>
        <end position="195"/>
    </location>
</feature>
<evidence type="ECO:0000313" key="6">
    <source>
        <dbReference type="Proteomes" id="UP001055102"/>
    </source>
</evidence>
<dbReference type="RefSeq" id="WP_238277186.1">
    <property type="nucleotide sequence ID" value="NZ_BPQR01000056.1"/>
</dbReference>
<dbReference type="SUPFAM" id="SSF56214">
    <property type="entry name" value="4'-phosphopantetheinyl transferase"/>
    <property type="match status" value="2"/>
</dbReference>
<evidence type="ECO:0000256" key="1">
    <source>
        <dbReference type="ARBA" id="ARBA00010990"/>
    </source>
</evidence>
<sequence length="246" mass="26464">MDAWRIAEPGADTEDVVWTVDLSQAGTGVFEVLSEEEQARADRFLRAEDRDRYVASHAALRLILGRRLGLPPRDLAFEAEEGGKPRLAGSRRGACRFNLSHSGARALVGLSRRVESGVDVEALRPMPDALRVARGHFAPEEARALAEVLEAGRASVFMGLWTRKEAVVKALGTGLALPLSRFEVSLPPAPARLLASGDPRLDPFAFTLLHLEPGPGTVGAAAFAAPDARPALRALPGDWPRRLESA</sequence>
<evidence type="ECO:0000313" key="5">
    <source>
        <dbReference type="EMBL" id="GJE07823.1"/>
    </source>
</evidence>
<feature type="domain" description="4'-phosphopantetheinyl transferase N-terminal" evidence="4">
    <location>
        <begin position="29"/>
        <end position="104"/>
    </location>
</feature>
<reference evidence="5" key="1">
    <citation type="journal article" date="2021" name="Front. Microbiol.">
        <title>Comprehensive Comparative Genomics and Phenotyping of Methylobacterium Species.</title>
        <authorList>
            <person name="Alessa O."/>
            <person name="Ogura Y."/>
            <person name="Fujitani Y."/>
            <person name="Takami H."/>
            <person name="Hayashi T."/>
            <person name="Sahin N."/>
            <person name="Tani A."/>
        </authorList>
    </citation>
    <scope>NUCLEOTIDE SEQUENCE</scope>
    <source>
        <strain evidence="5">LMG 23639</strain>
    </source>
</reference>
<keyword evidence="6" id="KW-1185">Reference proteome</keyword>
<organism evidence="5 6">
    <name type="scientific">Methylobacterium jeotgali</name>
    <dbReference type="NCBI Taxonomy" id="381630"/>
    <lineage>
        <taxon>Bacteria</taxon>
        <taxon>Pseudomonadati</taxon>
        <taxon>Pseudomonadota</taxon>
        <taxon>Alphaproteobacteria</taxon>
        <taxon>Hyphomicrobiales</taxon>
        <taxon>Methylobacteriaceae</taxon>
        <taxon>Methylobacterium</taxon>
    </lineage>
</organism>
<dbReference type="Pfam" id="PF22624">
    <property type="entry name" value="AASDHPPT_N"/>
    <property type="match status" value="1"/>
</dbReference>
<dbReference type="InterPro" id="IPR037143">
    <property type="entry name" value="4-PPantetheinyl_Trfase_dom_sf"/>
</dbReference>
<dbReference type="PANTHER" id="PTHR12215">
    <property type="entry name" value="PHOSPHOPANTETHEINE TRANSFERASE"/>
    <property type="match status" value="1"/>
</dbReference>
<evidence type="ECO:0000256" key="2">
    <source>
        <dbReference type="ARBA" id="ARBA00022679"/>
    </source>
</evidence>
<dbReference type="InterPro" id="IPR055066">
    <property type="entry name" value="AASDHPPT_N"/>
</dbReference>
<dbReference type="Proteomes" id="UP001055102">
    <property type="component" value="Unassembled WGS sequence"/>
</dbReference>
<dbReference type="Pfam" id="PF01648">
    <property type="entry name" value="ACPS"/>
    <property type="match status" value="1"/>
</dbReference>
<gene>
    <name evidence="5" type="ORF">AOPFMNJM_3154</name>
</gene>
<evidence type="ECO:0000259" key="4">
    <source>
        <dbReference type="Pfam" id="PF22624"/>
    </source>
</evidence>
<comment type="similarity">
    <text evidence="1">Belongs to the P-Pant transferase superfamily. Gsp/Sfp/HetI/AcpT family.</text>
</comment>
<comment type="caution">
    <text evidence="5">The sequence shown here is derived from an EMBL/GenBank/DDBJ whole genome shotgun (WGS) entry which is preliminary data.</text>
</comment>
<protein>
    <recommendedName>
        <fullName evidence="7">4-phosphopantetheinyl transferase</fullName>
    </recommendedName>
</protein>
<evidence type="ECO:0000259" key="3">
    <source>
        <dbReference type="Pfam" id="PF01648"/>
    </source>
</evidence>
<dbReference type="InterPro" id="IPR008278">
    <property type="entry name" value="4-PPantetheinyl_Trfase_dom"/>
</dbReference>
<dbReference type="PANTHER" id="PTHR12215:SF10">
    <property type="entry name" value="L-AMINOADIPATE-SEMIALDEHYDE DEHYDROGENASE-PHOSPHOPANTETHEINYL TRANSFERASE"/>
    <property type="match status" value="1"/>
</dbReference>
<accession>A0ABQ4T0Z0</accession>
<dbReference type="Gene3D" id="3.90.470.20">
    <property type="entry name" value="4'-phosphopantetheinyl transferase domain"/>
    <property type="match status" value="1"/>
</dbReference>
<dbReference type="InterPro" id="IPR050559">
    <property type="entry name" value="P-Pant_transferase_sf"/>
</dbReference>
<evidence type="ECO:0008006" key="7">
    <source>
        <dbReference type="Google" id="ProtNLM"/>
    </source>
</evidence>